<dbReference type="AlphaFoldDB" id="A0AAN9ETZ6"/>
<keyword evidence="2" id="KW-1185">Reference proteome</keyword>
<sequence>MKPVAKSVDDLLLSYKINAFLKLLKVTITLKPKEARKVAEQMKAGLHNAALEILCVELALSSLEKVGSLKLLAPYKYPSLHSFIAIIKPFLHIYTHILKLVHIPIHPHPPPCCNSKRPLLDAVALLQPSAK</sequence>
<gene>
    <name evidence="1" type="ORF">RJT34_31063</name>
</gene>
<dbReference type="Proteomes" id="UP001359559">
    <property type="component" value="Unassembled WGS sequence"/>
</dbReference>
<name>A0AAN9ETZ6_CLITE</name>
<organism evidence="1 2">
    <name type="scientific">Clitoria ternatea</name>
    <name type="common">Butterfly pea</name>
    <dbReference type="NCBI Taxonomy" id="43366"/>
    <lineage>
        <taxon>Eukaryota</taxon>
        <taxon>Viridiplantae</taxon>
        <taxon>Streptophyta</taxon>
        <taxon>Embryophyta</taxon>
        <taxon>Tracheophyta</taxon>
        <taxon>Spermatophyta</taxon>
        <taxon>Magnoliopsida</taxon>
        <taxon>eudicotyledons</taxon>
        <taxon>Gunneridae</taxon>
        <taxon>Pentapetalae</taxon>
        <taxon>rosids</taxon>
        <taxon>fabids</taxon>
        <taxon>Fabales</taxon>
        <taxon>Fabaceae</taxon>
        <taxon>Papilionoideae</taxon>
        <taxon>50 kb inversion clade</taxon>
        <taxon>NPAAA clade</taxon>
        <taxon>indigoferoid/millettioid clade</taxon>
        <taxon>Phaseoleae</taxon>
        <taxon>Clitoria</taxon>
    </lineage>
</organism>
<proteinExistence type="predicted"/>
<accession>A0AAN9ETZ6</accession>
<evidence type="ECO:0000313" key="2">
    <source>
        <dbReference type="Proteomes" id="UP001359559"/>
    </source>
</evidence>
<reference evidence="1 2" key="1">
    <citation type="submission" date="2024-01" db="EMBL/GenBank/DDBJ databases">
        <title>The genomes of 5 underutilized Papilionoideae crops provide insights into root nodulation and disease resistance.</title>
        <authorList>
            <person name="Yuan L."/>
        </authorList>
    </citation>
    <scope>NUCLEOTIDE SEQUENCE [LARGE SCALE GENOMIC DNA]</scope>
    <source>
        <strain evidence="1">LY-2023</strain>
        <tissue evidence="1">Leaf</tissue>
    </source>
</reference>
<comment type="caution">
    <text evidence="1">The sequence shown here is derived from an EMBL/GenBank/DDBJ whole genome shotgun (WGS) entry which is preliminary data.</text>
</comment>
<evidence type="ECO:0000313" key="1">
    <source>
        <dbReference type="EMBL" id="KAK7263472.1"/>
    </source>
</evidence>
<dbReference type="EMBL" id="JAYKXN010000008">
    <property type="protein sequence ID" value="KAK7263472.1"/>
    <property type="molecule type" value="Genomic_DNA"/>
</dbReference>
<protein>
    <submittedName>
        <fullName evidence="1">Uncharacterized protein</fullName>
    </submittedName>
</protein>